<evidence type="ECO:0000313" key="3">
    <source>
        <dbReference type="Proteomes" id="UP000195569"/>
    </source>
</evidence>
<protein>
    <submittedName>
        <fullName evidence="2">N-acetylglucosaminyl transferase (Modular protein)</fullName>
    </submittedName>
</protein>
<evidence type="ECO:0000313" key="2">
    <source>
        <dbReference type="EMBL" id="SIT50196.1"/>
    </source>
</evidence>
<keyword evidence="1" id="KW-0812">Transmembrane</keyword>
<dbReference type="EMBL" id="CYGY02000075">
    <property type="protein sequence ID" value="SIT50196.1"/>
    <property type="molecule type" value="Genomic_DNA"/>
</dbReference>
<feature type="transmembrane region" description="Helical" evidence="1">
    <location>
        <begin position="52"/>
        <end position="71"/>
    </location>
</feature>
<comment type="caution">
    <text evidence="2">The sequence shown here is derived from an EMBL/GenBank/DDBJ whole genome shotgun (WGS) entry which is preliminary data.</text>
</comment>
<organism evidence="2 3">
    <name type="scientific">Paraburkholderia piptadeniae</name>
    <dbReference type="NCBI Taxonomy" id="1701573"/>
    <lineage>
        <taxon>Bacteria</taxon>
        <taxon>Pseudomonadati</taxon>
        <taxon>Pseudomonadota</taxon>
        <taxon>Betaproteobacteria</taxon>
        <taxon>Burkholderiales</taxon>
        <taxon>Burkholderiaceae</taxon>
        <taxon>Paraburkholderia</taxon>
    </lineage>
</organism>
<keyword evidence="2" id="KW-0808">Transferase</keyword>
<dbReference type="AlphaFoldDB" id="A0A1N7SS61"/>
<dbReference type="GO" id="GO:0016740">
    <property type="term" value="F:transferase activity"/>
    <property type="evidence" value="ECO:0007669"/>
    <property type="project" value="UniProtKB-KW"/>
</dbReference>
<dbReference type="Proteomes" id="UP000195569">
    <property type="component" value="Unassembled WGS sequence"/>
</dbReference>
<proteinExistence type="predicted"/>
<keyword evidence="3" id="KW-1185">Reference proteome</keyword>
<accession>A0A1N7SS61</accession>
<name>A0A1N7SS61_9BURK</name>
<keyword evidence="1" id="KW-1133">Transmembrane helix</keyword>
<sequence>MKHMGSRPAWWPRSTGCCRRGIDTQDGLSGKLYFKQNWGYPDLEFSKRRTTMGFGVVALVLTAAICAYGVHMSNLGRKADRARRHPRVPR</sequence>
<keyword evidence="1" id="KW-0472">Membrane</keyword>
<evidence type="ECO:0000256" key="1">
    <source>
        <dbReference type="SAM" id="Phobius"/>
    </source>
</evidence>
<reference evidence="2" key="1">
    <citation type="submission" date="2016-12" db="EMBL/GenBank/DDBJ databases">
        <authorList>
            <person name="Moulin L."/>
        </authorList>
    </citation>
    <scope>NUCLEOTIDE SEQUENCE [LARGE SCALE GENOMIC DNA]</scope>
    <source>
        <strain evidence="2">STM 7183</strain>
    </source>
</reference>
<gene>
    <name evidence="2" type="ORF">BN2476_750139</name>
</gene>